<dbReference type="InterPro" id="IPR013589">
    <property type="entry name" value="Bac_transglu_N"/>
</dbReference>
<dbReference type="Proteomes" id="UP000440694">
    <property type="component" value="Unassembled WGS sequence"/>
</dbReference>
<evidence type="ECO:0000313" key="3">
    <source>
        <dbReference type="Proteomes" id="UP000440694"/>
    </source>
</evidence>
<dbReference type="InterPro" id="IPR002931">
    <property type="entry name" value="Transglutaminase-like"/>
</dbReference>
<feature type="domain" description="Transglutaminase-like" evidence="1">
    <location>
        <begin position="176"/>
        <end position="246"/>
    </location>
</feature>
<accession>A0A6I3KM77</accession>
<organism evidence="2 3">
    <name type="scientific">Hyphomicrobium album</name>
    <dbReference type="NCBI Taxonomy" id="2665159"/>
    <lineage>
        <taxon>Bacteria</taxon>
        <taxon>Pseudomonadati</taxon>
        <taxon>Pseudomonadota</taxon>
        <taxon>Alphaproteobacteria</taxon>
        <taxon>Hyphomicrobiales</taxon>
        <taxon>Hyphomicrobiaceae</taxon>
        <taxon>Hyphomicrobium</taxon>
    </lineage>
</organism>
<sequence length="292" mass="32339">MIYDVSHRTTFRYSTPVAQSQHVVHMSPRAVERQRIKGHTLLIEPAPTIRTEREDYFGNRVVLFDIEQDHTELIVQARSTIGVTAPKKVDRAAAPAWEEVAKRIANPRAGLDLDVARYACASKNTYPTPDIAAYAGPSFKPGRSVLEAAWDLVERIYDDFTFDPTATDVSTPVTQVLQQRRGVCQDFSHLALACLRAMRISARYVSGYILTRPPPGVTRLTGADASHAWISVWSPDFGWVDFDPTNGLMPRDEHITIAYGRDYDDVSPISGILLGGSDHSVHVGVDVVPARG</sequence>
<protein>
    <submittedName>
        <fullName evidence="2">Transglutaminase family protein</fullName>
    </submittedName>
</protein>
<comment type="caution">
    <text evidence="2">The sequence shown here is derived from an EMBL/GenBank/DDBJ whole genome shotgun (WGS) entry which is preliminary data.</text>
</comment>
<evidence type="ECO:0000313" key="2">
    <source>
        <dbReference type="EMBL" id="MTD94847.1"/>
    </source>
</evidence>
<dbReference type="PANTHER" id="PTHR33490:SF7">
    <property type="entry name" value="BLR2979 PROTEIN"/>
    <property type="match status" value="1"/>
</dbReference>
<dbReference type="PANTHER" id="PTHR33490">
    <property type="entry name" value="BLR5614 PROTEIN-RELATED"/>
    <property type="match status" value="1"/>
</dbReference>
<dbReference type="Gene3D" id="3.10.620.30">
    <property type="match status" value="1"/>
</dbReference>
<dbReference type="InterPro" id="IPR038765">
    <property type="entry name" value="Papain-like_cys_pep_sf"/>
</dbReference>
<dbReference type="RefSeq" id="WP_154739217.1">
    <property type="nucleotide sequence ID" value="NZ_WMBQ01000001.1"/>
</dbReference>
<dbReference type="AlphaFoldDB" id="A0A6I3KM77"/>
<evidence type="ECO:0000259" key="1">
    <source>
        <dbReference type="SMART" id="SM00460"/>
    </source>
</evidence>
<dbReference type="SMART" id="SM00460">
    <property type="entry name" value="TGc"/>
    <property type="match status" value="1"/>
</dbReference>
<reference evidence="2 3" key="1">
    <citation type="submission" date="2019-11" db="EMBL/GenBank/DDBJ databases">
        <title>Identification of a novel strain.</title>
        <authorList>
            <person name="Xu Q."/>
            <person name="Wang G."/>
        </authorList>
    </citation>
    <scope>NUCLEOTIDE SEQUENCE [LARGE SCALE GENOMIC DNA]</scope>
    <source>
        <strain evidence="3">xq</strain>
    </source>
</reference>
<dbReference type="Pfam" id="PF08379">
    <property type="entry name" value="Bact_transglu_N"/>
    <property type="match status" value="1"/>
</dbReference>
<name>A0A6I3KM77_9HYPH</name>
<keyword evidence="3" id="KW-1185">Reference proteome</keyword>
<proteinExistence type="predicted"/>
<gene>
    <name evidence="2" type="ORF">GIW81_10940</name>
</gene>
<dbReference type="Pfam" id="PF01841">
    <property type="entry name" value="Transglut_core"/>
    <property type="match status" value="1"/>
</dbReference>
<dbReference type="EMBL" id="WMBQ01000001">
    <property type="protein sequence ID" value="MTD94847.1"/>
    <property type="molecule type" value="Genomic_DNA"/>
</dbReference>
<dbReference type="SUPFAM" id="SSF54001">
    <property type="entry name" value="Cysteine proteinases"/>
    <property type="match status" value="1"/>
</dbReference>